<comment type="caution">
    <text evidence="1">The sequence shown here is derived from an EMBL/GenBank/DDBJ whole genome shotgun (WGS) entry which is preliminary data.</text>
</comment>
<proteinExistence type="predicted"/>
<feature type="non-terminal residue" evidence="1">
    <location>
        <position position="28"/>
    </location>
</feature>
<accession>A0A392UDV8</accession>
<reference evidence="1 2" key="1">
    <citation type="journal article" date="2018" name="Front. Plant Sci.">
        <title>Red Clover (Trifolium pratense) and Zigzag Clover (T. medium) - A Picture of Genomic Similarities and Differences.</title>
        <authorList>
            <person name="Dluhosova J."/>
            <person name="Istvanek J."/>
            <person name="Nedelnik J."/>
            <person name="Repkova J."/>
        </authorList>
    </citation>
    <scope>NUCLEOTIDE SEQUENCE [LARGE SCALE GENOMIC DNA]</scope>
    <source>
        <strain evidence="2">cv. 10/8</strain>
        <tissue evidence="1">Leaf</tissue>
    </source>
</reference>
<dbReference type="EMBL" id="LXQA010788246">
    <property type="protein sequence ID" value="MCI71037.1"/>
    <property type="molecule type" value="Genomic_DNA"/>
</dbReference>
<dbReference type="AlphaFoldDB" id="A0A392UDV8"/>
<evidence type="ECO:0000313" key="1">
    <source>
        <dbReference type="EMBL" id="MCI71037.1"/>
    </source>
</evidence>
<keyword evidence="2" id="KW-1185">Reference proteome</keyword>
<protein>
    <submittedName>
        <fullName evidence="1">Uncharacterized protein</fullName>
    </submittedName>
</protein>
<organism evidence="1 2">
    <name type="scientific">Trifolium medium</name>
    <dbReference type="NCBI Taxonomy" id="97028"/>
    <lineage>
        <taxon>Eukaryota</taxon>
        <taxon>Viridiplantae</taxon>
        <taxon>Streptophyta</taxon>
        <taxon>Embryophyta</taxon>
        <taxon>Tracheophyta</taxon>
        <taxon>Spermatophyta</taxon>
        <taxon>Magnoliopsida</taxon>
        <taxon>eudicotyledons</taxon>
        <taxon>Gunneridae</taxon>
        <taxon>Pentapetalae</taxon>
        <taxon>rosids</taxon>
        <taxon>fabids</taxon>
        <taxon>Fabales</taxon>
        <taxon>Fabaceae</taxon>
        <taxon>Papilionoideae</taxon>
        <taxon>50 kb inversion clade</taxon>
        <taxon>NPAAA clade</taxon>
        <taxon>Hologalegina</taxon>
        <taxon>IRL clade</taxon>
        <taxon>Trifolieae</taxon>
        <taxon>Trifolium</taxon>
    </lineage>
</organism>
<sequence length="28" mass="3399">MMMVEIEGKSQEQESLRIWNWKGFRDLG</sequence>
<name>A0A392UDV8_9FABA</name>
<dbReference type="Proteomes" id="UP000265520">
    <property type="component" value="Unassembled WGS sequence"/>
</dbReference>
<evidence type="ECO:0000313" key="2">
    <source>
        <dbReference type="Proteomes" id="UP000265520"/>
    </source>
</evidence>